<dbReference type="EMBL" id="CDGJ01000002">
    <property type="protein sequence ID" value="CEJ05683.1"/>
    <property type="molecule type" value="Genomic_DNA"/>
</dbReference>
<sequence length="64" mass="7236">MAINAEIMKHGLSQVEDMIVAYFNSGYIPGKCFVIFLADYNYGDKCLITSGTLRNITFLIQRIL</sequence>
<protein>
    <submittedName>
        <fullName evidence="1">Uncharacterized protein</fullName>
    </submittedName>
</protein>
<accession>A0A8S0WA27</accession>
<dbReference type="EMBL" id="LR746496">
    <property type="protein sequence ID" value="CAA7603079.1"/>
    <property type="molecule type" value="Genomic_DNA"/>
</dbReference>
<evidence type="ECO:0000313" key="2">
    <source>
        <dbReference type="EMBL" id="CEJ05683.1"/>
    </source>
</evidence>
<evidence type="ECO:0000313" key="1">
    <source>
        <dbReference type="EMBL" id="CAA7603079.1"/>
    </source>
</evidence>
<evidence type="ECO:0000313" key="3">
    <source>
        <dbReference type="Proteomes" id="UP001071230"/>
    </source>
</evidence>
<dbReference type="KEGG" id="aacx:DEACI_3902"/>
<dbReference type="Proteomes" id="UP001071230">
    <property type="component" value="Unassembled WGS sequence"/>
</dbReference>
<organism evidence="1">
    <name type="scientific">Acididesulfobacillus acetoxydans</name>
    <dbReference type="NCBI Taxonomy" id="1561005"/>
    <lineage>
        <taxon>Bacteria</taxon>
        <taxon>Bacillati</taxon>
        <taxon>Bacillota</taxon>
        <taxon>Clostridia</taxon>
        <taxon>Eubacteriales</taxon>
        <taxon>Peptococcaceae</taxon>
        <taxon>Acididesulfobacillus</taxon>
    </lineage>
</organism>
<name>A0A8S0WA27_9FIRM</name>
<dbReference type="AlphaFoldDB" id="A0A8S0WA27"/>
<dbReference type="Proteomes" id="UP000836597">
    <property type="component" value="Chromosome"/>
</dbReference>
<reference evidence="2" key="1">
    <citation type="submission" date="2014-11" db="EMBL/GenBank/DDBJ databases">
        <authorList>
            <person name="Hornung B.V."/>
        </authorList>
    </citation>
    <scope>NUCLEOTIDE SEQUENCE</scope>
    <source>
        <strain evidence="2">INE</strain>
    </source>
</reference>
<keyword evidence="3" id="KW-1185">Reference proteome</keyword>
<gene>
    <name evidence="2" type="ORF">DEACI_0057</name>
    <name evidence="1" type="ORF">DEACI_3902</name>
</gene>
<proteinExistence type="predicted"/>
<reference evidence="1" key="2">
    <citation type="submission" date="2020-01" db="EMBL/GenBank/DDBJ databases">
        <authorList>
            <person name="Hornung B."/>
        </authorList>
    </citation>
    <scope>NUCLEOTIDE SEQUENCE</scope>
    <source>
        <strain evidence="1">PacBioINE</strain>
    </source>
</reference>